<evidence type="ECO:0000313" key="2">
    <source>
        <dbReference type="Proteomes" id="UP001162175"/>
    </source>
</evidence>
<dbReference type="AlphaFoldDB" id="A0AA43QZ16"/>
<dbReference type="EMBL" id="JAPFAR010000156">
    <property type="protein sequence ID" value="MDI3349906.1"/>
    <property type="molecule type" value="Genomic_DNA"/>
</dbReference>
<dbReference type="Proteomes" id="UP001162175">
    <property type="component" value="Unassembled WGS sequence"/>
</dbReference>
<protein>
    <submittedName>
        <fullName evidence="1">Uncharacterized protein</fullName>
    </submittedName>
</protein>
<accession>A0AA43QZ16</accession>
<organism evidence="1 2">
    <name type="scientific">Mycoplasmopsis arginini</name>
    <name type="common">Mycoplasma arginini</name>
    <dbReference type="NCBI Taxonomy" id="2094"/>
    <lineage>
        <taxon>Bacteria</taxon>
        <taxon>Bacillati</taxon>
        <taxon>Mycoplasmatota</taxon>
        <taxon>Mycoplasmoidales</taxon>
        <taxon>Metamycoplasmataceae</taxon>
        <taxon>Mycoplasmopsis</taxon>
    </lineage>
</organism>
<name>A0AA43QZ16_MYCAR</name>
<gene>
    <name evidence="1" type="ORF">DCBHLPFO_00664</name>
</gene>
<dbReference type="RefSeq" id="WP_282459232.1">
    <property type="nucleotide sequence ID" value="NZ_JAPFAR010000156.1"/>
</dbReference>
<sequence>MASFSVDDIDIDPVEFMNECSRWEIDEVIEWLIERDHINSKNSNSDEELNHNDNDFLRNVDAIGKSKHLLSVEEEDIINRIGGKFKHLY</sequence>
<evidence type="ECO:0000313" key="1">
    <source>
        <dbReference type="EMBL" id="MDI3349906.1"/>
    </source>
</evidence>
<proteinExistence type="predicted"/>
<reference evidence="1" key="1">
    <citation type="submission" date="2022-11" db="EMBL/GenBank/DDBJ databases">
        <title>Draft genome of Mycoplasma arginini isolated from fly.</title>
        <authorList>
            <person name="Severgnini M."/>
            <person name="Gioia G."/>
            <person name="Cremonesi P."/>
            <person name="Moroni P."/>
            <person name="Addis M.F."/>
            <person name="Castiglioni B."/>
        </authorList>
    </citation>
    <scope>NUCLEOTIDE SEQUENCE</scope>
    <source>
        <strain evidence="1">QMP CG1-1632</strain>
    </source>
</reference>
<comment type="caution">
    <text evidence="1">The sequence shown here is derived from an EMBL/GenBank/DDBJ whole genome shotgun (WGS) entry which is preliminary data.</text>
</comment>